<dbReference type="Proteomes" id="UP001371224">
    <property type="component" value="Unassembled WGS sequence"/>
</dbReference>
<evidence type="ECO:0000313" key="4">
    <source>
        <dbReference type="EMBL" id="MEJ1089141.1"/>
    </source>
</evidence>
<organism evidence="4 5">
    <name type="scientific">Microbacterium bandirmense</name>
    <dbReference type="NCBI Taxonomy" id="3122050"/>
    <lineage>
        <taxon>Bacteria</taxon>
        <taxon>Bacillati</taxon>
        <taxon>Actinomycetota</taxon>
        <taxon>Actinomycetes</taxon>
        <taxon>Micrococcales</taxon>
        <taxon>Microbacteriaceae</taxon>
        <taxon>Microbacterium</taxon>
    </lineage>
</organism>
<name>A0ABU8LEX9_9MICO</name>
<dbReference type="SMART" id="SM00460">
    <property type="entry name" value="TGc"/>
    <property type="match status" value="1"/>
</dbReference>
<dbReference type="RefSeq" id="WP_337332798.1">
    <property type="nucleotide sequence ID" value="NZ_JBBDGM010000010.1"/>
</dbReference>
<dbReference type="SUPFAM" id="SSF54001">
    <property type="entry name" value="Cysteine proteinases"/>
    <property type="match status" value="1"/>
</dbReference>
<proteinExistence type="predicted"/>
<sequence>MSRLVAVVWSIGILGISTIPIAAGYAAWWAVLVLVGCVVVPHLLVVLARWLRIPSVWTAVGVGLMAVVAATALAAQPADAEARWTADGVLSPLIDSIPRLLTAPRPAPADIGLLMPAALLVWLSSLAVALAVTAQGRARIAPLIGALVLQVAGALLTAGAGDPYGAVAAASVLLILAGWISTPARHSDRRPARRASRRGWALGLVTAALVGLLTISASALVGGDRFEPRTLVPAPPLPAQAVNPLPDVPRWNAEADTALFTLSTPGAMPERVRLAVLPDFDGASWTLDAGLRPVGVVATPDTPMGEWQTPITFRVEAGAIDSAWVPGVGHTSAVSVDGAAADGLLLDPDTGSLVSADGAVPQALTITASVDAPSDEAIAQAGVPPASEVQRYLALPRVPDELVGHAEVVVDGVSARWDQVTELADFVRGERILDEGAPSGASYGRIAEFLFAPEAEGGQVGTTEQFAASFAVLARAVGLPSRLVVGFGVDPAAAESSADGSRVTVTGSDARVWAEVYLARAGWIAVDAAPDSAIRTEHTPPASSTEATPAPQATPSDGDGASTDGGSAAPVADADEQPNVPMMLAVVGGALVALLIAAVVVLVVRRARRRARWRWQGAPGAWALVLDALALAGRPPAAGAAPEEIVAAAVPADSELQKAALALAAQAQSAAFGPVGDAGADAFGSDAGWATAMEIERSLRRASSPWRRLTWSIVPLSRR</sequence>
<dbReference type="InterPro" id="IPR038765">
    <property type="entry name" value="Papain-like_cys_pep_sf"/>
</dbReference>
<feature type="transmembrane region" description="Helical" evidence="2">
    <location>
        <begin position="140"/>
        <end position="158"/>
    </location>
</feature>
<keyword evidence="5" id="KW-1185">Reference proteome</keyword>
<feature type="transmembrane region" description="Helical" evidence="2">
    <location>
        <begin position="582"/>
        <end position="604"/>
    </location>
</feature>
<keyword evidence="2" id="KW-1133">Transmembrane helix</keyword>
<feature type="compositionally biased region" description="Low complexity" evidence="1">
    <location>
        <begin position="539"/>
        <end position="570"/>
    </location>
</feature>
<feature type="domain" description="Transglutaminase-like" evidence="3">
    <location>
        <begin position="455"/>
        <end position="530"/>
    </location>
</feature>
<evidence type="ECO:0000313" key="5">
    <source>
        <dbReference type="Proteomes" id="UP001371224"/>
    </source>
</evidence>
<feature type="transmembrane region" description="Helical" evidence="2">
    <location>
        <begin position="55"/>
        <end position="75"/>
    </location>
</feature>
<accession>A0ABU8LEX9</accession>
<dbReference type="InterPro" id="IPR002931">
    <property type="entry name" value="Transglutaminase-like"/>
</dbReference>
<reference evidence="4 5" key="1">
    <citation type="submission" date="2024-02" db="EMBL/GenBank/DDBJ databases">
        <authorList>
            <person name="Saticioglu I.B."/>
        </authorList>
    </citation>
    <scope>NUCLEOTIDE SEQUENCE [LARGE SCALE GENOMIC DNA]</scope>
    <source>
        <strain evidence="4 5">Mu-80</strain>
    </source>
</reference>
<evidence type="ECO:0000256" key="2">
    <source>
        <dbReference type="SAM" id="Phobius"/>
    </source>
</evidence>
<feature type="transmembrane region" description="Helical" evidence="2">
    <location>
        <begin position="111"/>
        <end position="133"/>
    </location>
</feature>
<evidence type="ECO:0000256" key="1">
    <source>
        <dbReference type="SAM" id="MobiDB-lite"/>
    </source>
</evidence>
<dbReference type="EMBL" id="JBBDGM010000010">
    <property type="protein sequence ID" value="MEJ1089141.1"/>
    <property type="molecule type" value="Genomic_DNA"/>
</dbReference>
<comment type="caution">
    <text evidence="4">The sequence shown here is derived from an EMBL/GenBank/DDBJ whole genome shotgun (WGS) entry which is preliminary data.</text>
</comment>
<dbReference type="InterPro" id="IPR052901">
    <property type="entry name" value="Bact_TGase-like"/>
</dbReference>
<feature type="transmembrane region" description="Helical" evidence="2">
    <location>
        <begin position="200"/>
        <end position="221"/>
    </location>
</feature>
<dbReference type="PANTHER" id="PTHR42736:SF1">
    <property type="entry name" value="PROTEIN-GLUTAMINE GAMMA-GLUTAMYLTRANSFERASE"/>
    <property type="match status" value="1"/>
</dbReference>
<feature type="transmembrane region" description="Helical" evidence="2">
    <location>
        <begin position="28"/>
        <end position="48"/>
    </location>
</feature>
<dbReference type="Pfam" id="PF01841">
    <property type="entry name" value="Transglut_core"/>
    <property type="match status" value="1"/>
</dbReference>
<evidence type="ECO:0000259" key="3">
    <source>
        <dbReference type="SMART" id="SM00460"/>
    </source>
</evidence>
<dbReference type="Gene3D" id="3.10.620.30">
    <property type="match status" value="1"/>
</dbReference>
<gene>
    <name evidence="4" type="ORF">WDU99_12540</name>
</gene>
<feature type="transmembrane region" description="Helical" evidence="2">
    <location>
        <begin position="164"/>
        <end position="180"/>
    </location>
</feature>
<keyword evidence="2" id="KW-0472">Membrane</keyword>
<keyword evidence="2" id="KW-0812">Transmembrane</keyword>
<dbReference type="PANTHER" id="PTHR42736">
    <property type="entry name" value="PROTEIN-GLUTAMINE GAMMA-GLUTAMYLTRANSFERASE"/>
    <property type="match status" value="1"/>
</dbReference>
<feature type="region of interest" description="Disordered" evidence="1">
    <location>
        <begin position="534"/>
        <end position="574"/>
    </location>
</feature>
<protein>
    <submittedName>
        <fullName evidence="4">TransglutaminaseTgpA domain-containing protein</fullName>
    </submittedName>
</protein>